<evidence type="ECO:0000256" key="1">
    <source>
        <dbReference type="SAM" id="Phobius"/>
    </source>
</evidence>
<dbReference type="AlphaFoldDB" id="A0A8K0VZR1"/>
<feature type="transmembrane region" description="Helical" evidence="1">
    <location>
        <begin position="249"/>
        <end position="268"/>
    </location>
</feature>
<feature type="transmembrane region" description="Helical" evidence="1">
    <location>
        <begin position="224"/>
        <end position="243"/>
    </location>
</feature>
<keyword evidence="1" id="KW-0812">Transmembrane</keyword>
<keyword evidence="3" id="KW-1185">Reference proteome</keyword>
<feature type="transmembrane region" description="Helical" evidence="1">
    <location>
        <begin position="152"/>
        <end position="174"/>
    </location>
</feature>
<comment type="caution">
    <text evidence="2">The sequence shown here is derived from an EMBL/GenBank/DDBJ whole genome shotgun (WGS) entry which is preliminary data.</text>
</comment>
<dbReference type="PANTHER" id="PTHR37488:SF7">
    <property type="entry name" value="DUF1275 DOMAIN PROTEIN"/>
    <property type="match status" value="1"/>
</dbReference>
<accession>A0A8K0VZR1</accession>
<proteinExistence type="predicted"/>
<feature type="transmembrane region" description="Helical" evidence="1">
    <location>
        <begin position="82"/>
        <end position="100"/>
    </location>
</feature>
<organism evidence="2 3">
    <name type="scientific">Paraphoma chrysanthemicola</name>
    <dbReference type="NCBI Taxonomy" id="798071"/>
    <lineage>
        <taxon>Eukaryota</taxon>
        <taxon>Fungi</taxon>
        <taxon>Dikarya</taxon>
        <taxon>Ascomycota</taxon>
        <taxon>Pezizomycotina</taxon>
        <taxon>Dothideomycetes</taxon>
        <taxon>Pleosporomycetidae</taxon>
        <taxon>Pleosporales</taxon>
        <taxon>Pleosporineae</taxon>
        <taxon>Phaeosphaeriaceae</taxon>
        <taxon>Paraphoma</taxon>
    </lineage>
</organism>
<evidence type="ECO:0000313" key="3">
    <source>
        <dbReference type="Proteomes" id="UP000813461"/>
    </source>
</evidence>
<protein>
    <recommendedName>
        <fullName evidence="4">DUF1275 domain protein</fullName>
    </recommendedName>
</protein>
<dbReference type="EMBL" id="JAGMVJ010000008">
    <property type="protein sequence ID" value="KAH7088361.1"/>
    <property type="molecule type" value="Genomic_DNA"/>
</dbReference>
<dbReference type="OrthoDB" id="5288586at2759"/>
<feature type="transmembrane region" description="Helical" evidence="1">
    <location>
        <begin position="112"/>
        <end position="132"/>
    </location>
</feature>
<dbReference type="Proteomes" id="UP000813461">
    <property type="component" value="Unassembled WGS sequence"/>
</dbReference>
<name>A0A8K0VZR1_9PLEO</name>
<gene>
    <name evidence="2" type="ORF">FB567DRAFT_337550</name>
</gene>
<reference evidence="2" key="1">
    <citation type="journal article" date="2021" name="Nat. Commun.">
        <title>Genetic determinants of endophytism in the Arabidopsis root mycobiome.</title>
        <authorList>
            <person name="Mesny F."/>
            <person name="Miyauchi S."/>
            <person name="Thiergart T."/>
            <person name="Pickel B."/>
            <person name="Atanasova L."/>
            <person name="Karlsson M."/>
            <person name="Huettel B."/>
            <person name="Barry K.W."/>
            <person name="Haridas S."/>
            <person name="Chen C."/>
            <person name="Bauer D."/>
            <person name="Andreopoulos W."/>
            <person name="Pangilinan J."/>
            <person name="LaButti K."/>
            <person name="Riley R."/>
            <person name="Lipzen A."/>
            <person name="Clum A."/>
            <person name="Drula E."/>
            <person name="Henrissat B."/>
            <person name="Kohler A."/>
            <person name="Grigoriev I.V."/>
            <person name="Martin F.M."/>
            <person name="Hacquard S."/>
        </authorList>
    </citation>
    <scope>NUCLEOTIDE SEQUENCE</scope>
    <source>
        <strain evidence="2">MPI-SDFR-AT-0120</strain>
    </source>
</reference>
<evidence type="ECO:0000313" key="2">
    <source>
        <dbReference type="EMBL" id="KAH7088361.1"/>
    </source>
</evidence>
<sequence>MGADTESLDGAKKRFGLRRHFNAQVDTKWADVILLGCFYCSGLIDSMAFNMYGCFVSMQTGNTIFIGLGANSQPTSAPHYSWSKSLLAVACFALGCLFFSTLHRSLGPQRRIVLVSSFLLQALLIGIVSIIATTGAVPNHPPVVVTDDSKGILTFSLPSGFPASEFGPLALLAFQSAGQIVASRALKYNAMPTVVLTSLYCDLMSDAQLFTAPVRENADRNRRFLGAVALLAGAISGAFLTASKAGFMGGLWIGCAVKMGMAGAWMVWREKETGGQGGKE</sequence>
<dbReference type="InterPro" id="IPR010699">
    <property type="entry name" value="DUF1275"/>
</dbReference>
<dbReference type="PANTHER" id="PTHR37488">
    <property type="entry name" value="DUF1275 DOMAIN-CONTAINING PROTEIN"/>
    <property type="match status" value="1"/>
</dbReference>
<dbReference type="Pfam" id="PF06912">
    <property type="entry name" value="DUF1275"/>
    <property type="match status" value="1"/>
</dbReference>
<keyword evidence="1" id="KW-0472">Membrane</keyword>
<keyword evidence="1" id="KW-1133">Transmembrane helix</keyword>
<evidence type="ECO:0008006" key="4">
    <source>
        <dbReference type="Google" id="ProtNLM"/>
    </source>
</evidence>